<organism evidence="1 2">
    <name type="scientific">Arctium lappa</name>
    <name type="common">Greater burdock</name>
    <name type="synonym">Lappa major</name>
    <dbReference type="NCBI Taxonomy" id="4217"/>
    <lineage>
        <taxon>Eukaryota</taxon>
        <taxon>Viridiplantae</taxon>
        <taxon>Streptophyta</taxon>
        <taxon>Embryophyta</taxon>
        <taxon>Tracheophyta</taxon>
        <taxon>Spermatophyta</taxon>
        <taxon>Magnoliopsida</taxon>
        <taxon>eudicotyledons</taxon>
        <taxon>Gunneridae</taxon>
        <taxon>Pentapetalae</taxon>
        <taxon>asterids</taxon>
        <taxon>campanulids</taxon>
        <taxon>Asterales</taxon>
        <taxon>Asteraceae</taxon>
        <taxon>Carduoideae</taxon>
        <taxon>Cardueae</taxon>
        <taxon>Arctiinae</taxon>
        <taxon>Arctium</taxon>
    </lineage>
</organism>
<accession>A0ACB9C4J6</accession>
<gene>
    <name evidence="1" type="ORF">L6452_17751</name>
</gene>
<keyword evidence="2" id="KW-1185">Reference proteome</keyword>
<evidence type="ECO:0000313" key="2">
    <source>
        <dbReference type="Proteomes" id="UP001055879"/>
    </source>
</evidence>
<comment type="caution">
    <text evidence="1">The sequence shown here is derived from an EMBL/GenBank/DDBJ whole genome shotgun (WGS) entry which is preliminary data.</text>
</comment>
<proteinExistence type="predicted"/>
<reference evidence="2" key="1">
    <citation type="journal article" date="2022" name="Mol. Ecol. Resour.">
        <title>The genomes of chicory, endive, great burdock and yacon provide insights into Asteraceae palaeo-polyploidization history and plant inulin production.</title>
        <authorList>
            <person name="Fan W."/>
            <person name="Wang S."/>
            <person name="Wang H."/>
            <person name="Wang A."/>
            <person name="Jiang F."/>
            <person name="Liu H."/>
            <person name="Zhao H."/>
            <person name="Xu D."/>
            <person name="Zhang Y."/>
        </authorList>
    </citation>
    <scope>NUCLEOTIDE SEQUENCE [LARGE SCALE GENOMIC DNA]</scope>
    <source>
        <strain evidence="2">cv. Niubang</strain>
    </source>
</reference>
<dbReference type="EMBL" id="CM042051">
    <property type="protein sequence ID" value="KAI3729102.1"/>
    <property type="molecule type" value="Genomic_DNA"/>
</dbReference>
<evidence type="ECO:0000313" key="1">
    <source>
        <dbReference type="EMBL" id="KAI3729102.1"/>
    </source>
</evidence>
<reference evidence="1 2" key="2">
    <citation type="journal article" date="2022" name="Mol. Ecol. Resour.">
        <title>The genomes of chicory, endive, great burdock and yacon provide insights into Asteraceae paleo-polyploidization history and plant inulin production.</title>
        <authorList>
            <person name="Fan W."/>
            <person name="Wang S."/>
            <person name="Wang H."/>
            <person name="Wang A."/>
            <person name="Jiang F."/>
            <person name="Liu H."/>
            <person name="Zhao H."/>
            <person name="Xu D."/>
            <person name="Zhang Y."/>
        </authorList>
    </citation>
    <scope>NUCLEOTIDE SEQUENCE [LARGE SCALE GENOMIC DNA]</scope>
    <source>
        <strain evidence="2">cv. Niubang</strain>
    </source>
</reference>
<name>A0ACB9C4J6_ARCLA</name>
<sequence length="94" mass="11299">MPEINLRPWGSLLKDLEEGNRRTRWIDREPYAYWKGNPIVAETRMDLLKCNVFEKEDWNARVFVQFIEVDGYNYVQVAKKTPRRVIKINPETWG</sequence>
<protein>
    <submittedName>
        <fullName evidence="1">Uncharacterized protein</fullName>
    </submittedName>
</protein>
<dbReference type="Proteomes" id="UP001055879">
    <property type="component" value="Linkage Group LG05"/>
</dbReference>